<keyword evidence="1" id="KW-1133">Transmembrane helix</keyword>
<keyword evidence="1" id="KW-0812">Transmembrane</keyword>
<proteinExistence type="predicted"/>
<reference evidence="2 3" key="1">
    <citation type="journal article" date="2013" name="BMC Genomics">
        <title>Comparative genomics of parasitic silkworm microsporidia reveal an association between genome expansion and host adaptation.</title>
        <authorList>
            <person name="Pan G."/>
            <person name="Xu J."/>
            <person name="Li T."/>
            <person name="Xia Q."/>
            <person name="Liu S.L."/>
            <person name="Zhang G."/>
            <person name="Li S."/>
            <person name="Li C."/>
            <person name="Liu H."/>
            <person name="Yang L."/>
            <person name="Liu T."/>
            <person name="Zhang X."/>
            <person name="Wu Z."/>
            <person name="Fan W."/>
            <person name="Dang X."/>
            <person name="Xiang H."/>
            <person name="Tao M."/>
            <person name="Li Y."/>
            <person name="Hu J."/>
            <person name="Li Z."/>
            <person name="Lin L."/>
            <person name="Luo J."/>
            <person name="Geng L."/>
            <person name="Wang L."/>
            <person name="Long M."/>
            <person name="Wan Y."/>
            <person name="He N."/>
            <person name="Zhang Z."/>
            <person name="Lu C."/>
            <person name="Keeling P.J."/>
            <person name="Wang J."/>
            <person name="Xiang Z."/>
            <person name="Zhou Z."/>
        </authorList>
    </citation>
    <scope>NUCLEOTIDE SEQUENCE [LARGE SCALE GENOMIC DNA]</scope>
    <source>
        <strain evidence="3">CQ1 / CVCC 102059</strain>
    </source>
</reference>
<name>R0MBC6_NOSB1</name>
<dbReference type="OrthoDB" id="10657253at2759"/>
<keyword evidence="3" id="KW-1185">Reference proteome</keyword>
<feature type="transmembrane region" description="Helical" evidence="1">
    <location>
        <begin position="96"/>
        <end position="113"/>
    </location>
</feature>
<feature type="transmembrane region" description="Helical" evidence="1">
    <location>
        <begin position="125"/>
        <end position="148"/>
    </location>
</feature>
<feature type="transmembrane region" description="Helical" evidence="1">
    <location>
        <begin position="29"/>
        <end position="51"/>
    </location>
</feature>
<dbReference type="Proteomes" id="UP000016927">
    <property type="component" value="Unassembled WGS sequence"/>
</dbReference>
<gene>
    <name evidence="2" type="ORF">NBO_6g0016</name>
</gene>
<protein>
    <submittedName>
        <fullName evidence="2">Uncharacterized protein</fullName>
    </submittedName>
</protein>
<dbReference type="HOGENOM" id="CLU_1454823_0_0_1"/>
<dbReference type="EMBL" id="KB908914">
    <property type="protein sequence ID" value="EOB15264.1"/>
    <property type="molecule type" value="Genomic_DNA"/>
</dbReference>
<organism evidence="2 3">
    <name type="scientific">Nosema bombycis (strain CQ1 / CVCC 102059)</name>
    <name type="common">Microsporidian parasite</name>
    <name type="synonym">Pebrine of silkworm</name>
    <dbReference type="NCBI Taxonomy" id="578461"/>
    <lineage>
        <taxon>Eukaryota</taxon>
        <taxon>Fungi</taxon>
        <taxon>Fungi incertae sedis</taxon>
        <taxon>Microsporidia</taxon>
        <taxon>Nosematidae</taxon>
        <taxon>Nosema</taxon>
    </lineage>
</organism>
<accession>R0MBC6</accession>
<sequence>MTFYTQAISNITANTFQILLESNEPIECLYSIVYTISLYTLVPISPFIMLFRQDSLDFIVCLSFFSKSYKQTKEKLLTIEKNIVLQTLRSITNSEILLGFLVFSVFAVNFTFFENYNIKENGLLVYSFLILKFIIFSIFIMLLFNSYISMFQYVFIFMKRTLEHNNQELYSLINRERNTLFVVIVH</sequence>
<evidence type="ECO:0000313" key="2">
    <source>
        <dbReference type="EMBL" id="EOB15264.1"/>
    </source>
</evidence>
<dbReference type="VEuPathDB" id="MicrosporidiaDB:NBO_6g0016"/>
<keyword evidence="1" id="KW-0472">Membrane</keyword>
<dbReference type="AlphaFoldDB" id="R0MBC6"/>
<evidence type="ECO:0000256" key="1">
    <source>
        <dbReference type="SAM" id="Phobius"/>
    </source>
</evidence>
<evidence type="ECO:0000313" key="3">
    <source>
        <dbReference type="Proteomes" id="UP000016927"/>
    </source>
</evidence>